<gene>
    <name evidence="2" type="ORF">CDAR_204861</name>
</gene>
<reference evidence="2 3" key="1">
    <citation type="submission" date="2021-06" db="EMBL/GenBank/DDBJ databases">
        <title>Caerostris darwini draft genome.</title>
        <authorList>
            <person name="Kono N."/>
            <person name="Arakawa K."/>
        </authorList>
    </citation>
    <scope>NUCLEOTIDE SEQUENCE [LARGE SCALE GENOMIC DNA]</scope>
</reference>
<feature type="region of interest" description="Disordered" evidence="1">
    <location>
        <begin position="1"/>
        <end position="23"/>
    </location>
</feature>
<comment type="caution">
    <text evidence="2">The sequence shown here is derived from an EMBL/GenBank/DDBJ whole genome shotgun (WGS) entry which is preliminary data.</text>
</comment>
<evidence type="ECO:0000313" key="3">
    <source>
        <dbReference type="Proteomes" id="UP001054837"/>
    </source>
</evidence>
<name>A0AAV4PBW4_9ARAC</name>
<proteinExistence type="predicted"/>
<keyword evidence="3" id="KW-1185">Reference proteome</keyword>
<accession>A0AAV4PBW4</accession>
<evidence type="ECO:0000256" key="1">
    <source>
        <dbReference type="SAM" id="MobiDB-lite"/>
    </source>
</evidence>
<dbReference type="Proteomes" id="UP001054837">
    <property type="component" value="Unassembled WGS sequence"/>
</dbReference>
<organism evidence="2 3">
    <name type="scientific">Caerostris darwini</name>
    <dbReference type="NCBI Taxonomy" id="1538125"/>
    <lineage>
        <taxon>Eukaryota</taxon>
        <taxon>Metazoa</taxon>
        <taxon>Ecdysozoa</taxon>
        <taxon>Arthropoda</taxon>
        <taxon>Chelicerata</taxon>
        <taxon>Arachnida</taxon>
        <taxon>Araneae</taxon>
        <taxon>Araneomorphae</taxon>
        <taxon>Entelegynae</taxon>
        <taxon>Araneoidea</taxon>
        <taxon>Araneidae</taxon>
        <taxon>Caerostris</taxon>
    </lineage>
</organism>
<protein>
    <submittedName>
        <fullName evidence="2">Uncharacterized protein</fullName>
    </submittedName>
</protein>
<dbReference type="EMBL" id="BPLQ01002630">
    <property type="protein sequence ID" value="GIX94690.1"/>
    <property type="molecule type" value="Genomic_DNA"/>
</dbReference>
<evidence type="ECO:0000313" key="2">
    <source>
        <dbReference type="EMBL" id="GIX94690.1"/>
    </source>
</evidence>
<dbReference type="AlphaFoldDB" id="A0AAV4PBW4"/>
<sequence length="150" mass="16500">MAGTASVDGTVPLINTDDPPLPSQMNVGDSCRNCNYSQRSRTVRDRHAPLDVPPFIPLNRLLFDRDRISLGQYPEPLHNQLRSLIRIKQLPSSHAGESLSLRIRLLASSNPFLPQTATDSPGVRKTPRAPLSVFGKRPFPSFLSSGVLGF</sequence>